<gene>
    <name evidence="1" type="ORF">NAEGRDRAFT_75415</name>
</gene>
<dbReference type="AlphaFoldDB" id="D2W206"/>
<dbReference type="Proteomes" id="UP000006671">
    <property type="component" value="Unassembled WGS sequence"/>
</dbReference>
<protein>
    <submittedName>
        <fullName evidence="1">Predicted protein</fullName>
    </submittedName>
</protein>
<dbReference type="OrthoDB" id="10333513at2759"/>
<dbReference type="KEGG" id="ngr:NAEGRDRAFT_75415"/>
<evidence type="ECO:0000313" key="2">
    <source>
        <dbReference type="Proteomes" id="UP000006671"/>
    </source>
</evidence>
<dbReference type="GeneID" id="8856144"/>
<evidence type="ECO:0000313" key="1">
    <source>
        <dbReference type="EMBL" id="EFC36855.1"/>
    </source>
</evidence>
<dbReference type="VEuPathDB" id="AmoebaDB:NAEGRDRAFT_75415"/>
<keyword evidence="2" id="KW-1185">Reference proteome</keyword>
<sequence length="491" mass="56282">MNRYDFLSSLPFLQPFHAFNQFYEEFSRKEPYSSKYDNVRVVELSKFLQQHYEQYVEDAFMIFSGNSCLTDDRDELHFFFKTGGSEQEQLNIQESSDPGQLKTKIILIKAHSLNSAEAAERYLFGECILKYDVPPSEKKRKKLESTKPTTFKATTEIEIEHAKALELRGFLTYNTSTKLYELVTIYFVIMMIDGFCFLYDHTEIEKITKPILSINKTEVTNSVQSSPSAKTASAADAELLRDVELFLKNKDKEKGLNTSESEIHNEDINIPYLGLTSCYTNMRLYHILDTFEVSNAGDKISTKEEKLEGIHSDLVGCMNMMLKHLRPINMGFLINLIFGNYLKDSMTDEGDSNSFQSCVYSKWNNLENFLHSTKTHPILLSSSNLKTSSLKNIPTQDLEICYNSLSDLIDQYQSALMPISSTANEQALKKLKQKESDHKLKIEEMCKQFNNDSSLTNSAMLVDLDEEIANMRATQEMLILSNCVLNKNFSL</sequence>
<dbReference type="InParanoid" id="D2W206"/>
<accession>D2W206</accession>
<dbReference type="RefSeq" id="XP_002669599.1">
    <property type="nucleotide sequence ID" value="XM_002669553.1"/>
</dbReference>
<reference evidence="1 2" key="1">
    <citation type="journal article" date="2010" name="Cell">
        <title>The genome of Naegleria gruberi illuminates early eukaryotic versatility.</title>
        <authorList>
            <person name="Fritz-Laylin L.K."/>
            <person name="Prochnik S.E."/>
            <person name="Ginger M.L."/>
            <person name="Dacks J.B."/>
            <person name="Carpenter M.L."/>
            <person name="Field M.C."/>
            <person name="Kuo A."/>
            <person name="Paredez A."/>
            <person name="Chapman J."/>
            <person name="Pham J."/>
            <person name="Shu S."/>
            <person name="Neupane R."/>
            <person name="Cipriano M."/>
            <person name="Mancuso J."/>
            <person name="Tu H."/>
            <person name="Salamov A."/>
            <person name="Lindquist E."/>
            <person name="Shapiro H."/>
            <person name="Lucas S."/>
            <person name="Grigoriev I.V."/>
            <person name="Cande W.Z."/>
            <person name="Fulton C."/>
            <person name="Rokhsar D.S."/>
            <person name="Dawson S.C."/>
        </authorList>
    </citation>
    <scope>NUCLEOTIDE SEQUENCE [LARGE SCALE GENOMIC DNA]</scope>
    <source>
        <strain evidence="1 2">NEG-M</strain>
    </source>
</reference>
<name>D2W206_NAEGR</name>
<dbReference type="OMA" id="EDAFMIF"/>
<organism evidence="2">
    <name type="scientific">Naegleria gruberi</name>
    <name type="common">Amoeba</name>
    <dbReference type="NCBI Taxonomy" id="5762"/>
    <lineage>
        <taxon>Eukaryota</taxon>
        <taxon>Discoba</taxon>
        <taxon>Heterolobosea</taxon>
        <taxon>Tetramitia</taxon>
        <taxon>Eutetramitia</taxon>
        <taxon>Vahlkampfiidae</taxon>
        <taxon>Naegleria</taxon>
    </lineage>
</organism>
<dbReference type="EMBL" id="GG738924">
    <property type="protein sequence ID" value="EFC36855.1"/>
    <property type="molecule type" value="Genomic_DNA"/>
</dbReference>
<proteinExistence type="predicted"/>